<proteinExistence type="inferred from homology"/>
<organism evidence="9 10">
    <name type="scientific">Triplophysa rosa</name>
    <name type="common">Cave loach</name>
    <dbReference type="NCBI Taxonomy" id="992332"/>
    <lineage>
        <taxon>Eukaryota</taxon>
        <taxon>Metazoa</taxon>
        <taxon>Chordata</taxon>
        <taxon>Craniata</taxon>
        <taxon>Vertebrata</taxon>
        <taxon>Euteleostomi</taxon>
        <taxon>Actinopterygii</taxon>
        <taxon>Neopterygii</taxon>
        <taxon>Teleostei</taxon>
        <taxon>Ostariophysi</taxon>
        <taxon>Cypriniformes</taxon>
        <taxon>Nemacheilidae</taxon>
        <taxon>Triplophysa</taxon>
    </lineage>
</organism>
<keyword evidence="4 7" id="KW-1133">Transmembrane helix</keyword>
<feature type="transmembrane region" description="Helical" evidence="7">
    <location>
        <begin position="133"/>
        <end position="151"/>
    </location>
</feature>
<evidence type="ECO:0000256" key="2">
    <source>
        <dbReference type="ARBA" id="ARBA00010904"/>
    </source>
</evidence>
<gene>
    <name evidence="9" type="ORF">IRJ41_023244</name>
</gene>
<feature type="compositionally biased region" description="Polar residues" evidence="8">
    <location>
        <begin position="281"/>
        <end position="308"/>
    </location>
</feature>
<feature type="region of interest" description="Disordered" evidence="8">
    <location>
        <begin position="281"/>
        <end position="406"/>
    </location>
</feature>
<keyword evidence="10" id="KW-1185">Reference proteome</keyword>
<dbReference type="InterPro" id="IPR033182">
    <property type="entry name" value="MIC26/MIC27_animal"/>
</dbReference>
<dbReference type="PANTHER" id="PTHR14564">
    <property type="entry name" value="MICOS COMPLEX SUBUNIT MIC26 / MIC27 FAMILY MEMBER"/>
    <property type="match status" value="1"/>
</dbReference>
<evidence type="ECO:0000313" key="10">
    <source>
        <dbReference type="Proteomes" id="UP001059041"/>
    </source>
</evidence>
<keyword evidence="7" id="KW-0999">Mitochondrion inner membrane</keyword>
<evidence type="ECO:0000256" key="3">
    <source>
        <dbReference type="ARBA" id="ARBA00022692"/>
    </source>
</evidence>
<keyword evidence="6 7" id="KW-0472">Membrane</keyword>
<feature type="non-terminal residue" evidence="9">
    <location>
        <position position="1"/>
    </location>
</feature>
<feature type="transmembrane region" description="Helical" evidence="7">
    <location>
        <begin position="106"/>
        <end position="124"/>
    </location>
</feature>
<comment type="function">
    <text evidence="7">Component of the MICOS complex, a large protein complex of the mitochondrial inner membrane that plays crucial roles in the maintenance of crista junctions, inner membrane architecture, and formation of contact sites to the outer membrane.</text>
</comment>
<comment type="caution">
    <text evidence="9">The sequence shown here is derived from an EMBL/GenBank/DDBJ whole genome shotgun (WGS) entry which is preliminary data.</text>
</comment>
<evidence type="ECO:0000256" key="1">
    <source>
        <dbReference type="ARBA" id="ARBA00004325"/>
    </source>
</evidence>
<dbReference type="InterPro" id="IPR019166">
    <property type="entry name" value="MIC26/MIC27"/>
</dbReference>
<feature type="compositionally biased region" description="Low complexity" evidence="8">
    <location>
        <begin position="325"/>
        <end position="342"/>
    </location>
</feature>
<evidence type="ECO:0000256" key="8">
    <source>
        <dbReference type="SAM" id="MobiDB-lite"/>
    </source>
</evidence>
<sequence>QILKYAALPAAVVGVGSFRIYSVGDRKSEGLISPKELSIYSDHHAVQFVEERSGLVQTGLGALRVGLQPYVRAVQNGLASVKIGVISAYQAGEDTYHFLRDPPPGFLPRVGIITVSGLGGLILARKGSRLKKILFPFGLATLGTAVCYPIQTVGVLKITGKKLYNVSSSVASMFQSKPKEEIIMPAGSMESAAPVTIPDPVSLTPESELAPVIPAEEVTSLPEVVPAVEFVSEIAASPTEPETAPELVEKAIETVPEPPVPEPVVETVSEITPADNLVDTASESAHEPTSTETDLTLDVSQATPSSTELEAPAPGPATLSEEIIPSEQASAAPPPADQATTEEVPPPVHEATPPSPAVEAPPSSESPVQQVNVEPTAVKSRFVPDPSLVDHGQANPEDADMYSTRS</sequence>
<dbReference type="AlphaFoldDB" id="A0A9W7X316"/>
<comment type="subunit">
    <text evidence="7">Component of the mitochondrial contact site and cristae organizing system (MICOS) complex.</text>
</comment>
<dbReference type="GO" id="GO:0042407">
    <property type="term" value="P:cristae formation"/>
    <property type="evidence" value="ECO:0007669"/>
    <property type="project" value="InterPro"/>
</dbReference>
<dbReference type="GO" id="GO:0061617">
    <property type="term" value="C:MICOS complex"/>
    <property type="evidence" value="ECO:0007669"/>
    <property type="project" value="UniProtKB-UniRule"/>
</dbReference>
<evidence type="ECO:0000256" key="6">
    <source>
        <dbReference type="ARBA" id="ARBA00023136"/>
    </source>
</evidence>
<feature type="compositionally biased region" description="Pro residues" evidence="8">
    <location>
        <begin position="344"/>
        <end position="356"/>
    </location>
</feature>
<comment type="similarity">
    <text evidence="2">Belongs to the apolipoprotein O/MICOS complex subunit Mic27 family.</text>
</comment>
<evidence type="ECO:0000256" key="7">
    <source>
        <dbReference type="RuleBase" id="RU363021"/>
    </source>
</evidence>
<protein>
    <recommendedName>
        <fullName evidence="7">MICOS complex subunit</fullName>
    </recommendedName>
</protein>
<evidence type="ECO:0000313" key="9">
    <source>
        <dbReference type="EMBL" id="KAI7813630.1"/>
    </source>
</evidence>
<evidence type="ECO:0000256" key="4">
    <source>
        <dbReference type="ARBA" id="ARBA00022989"/>
    </source>
</evidence>
<accession>A0A9W7X316</accession>
<feature type="compositionally biased region" description="Low complexity" evidence="8">
    <location>
        <begin position="357"/>
        <end position="368"/>
    </location>
</feature>
<evidence type="ECO:0000256" key="5">
    <source>
        <dbReference type="ARBA" id="ARBA00023128"/>
    </source>
</evidence>
<reference evidence="9" key="1">
    <citation type="submission" date="2021-02" db="EMBL/GenBank/DDBJ databases">
        <title>Comparative genomics reveals that relaxation of natural selection precedes convergent phenotypic evolution of cavefish.</title>
        <authorList>
            <person name="Peng Z."/>
        </authorList>
    </citation>
    <scope>NUCLEOTIDE SEQUENCE</scope>
    <source>
        <tissue evidence="9">Muscle</tissue>
    </source>
</reference>
<keyword evidence="3 7" id="KW-0812">Transmembrane</keyword>
<dbReference type="Proteomes" id="UP001059041">
    <property type="component" value="Linkage Group LG2"/>
</dbReference>
<dbReference type="EMBL" id="JAFHDT010000002">
    <property type="protein sequence ID" value="KAI7813630.1"/>
    <property type="molecule type" value="Genomic_DNA"/>
</dbReference>
<name>A0A9W7X316_TRIRA</name>
<keyword evidence="5 7" id="KW-0496">Mitochondrion</keyword>
<dbReference type="Pfam" id="PF09769">
    <property type="entry name" value="ApoO"/>
    <property type="match status" value="1"/>
</dbReference>
<comment type="subcellular location">
    <subcellularLocation>
        <location evidence="7">Mitochondrion inner membrane</location>
    </subcellularLocation>
    <subcellularLocation>
        <location evidence="1">Mitochondrion membrane</location>
    </subcellularLocation>
</comment>